<gene>
    <name evidence="1" type="ORF">SAMN05443663_102585</name>
</gene>
<name>A0A1M5J249_9FLAO</name>
<accession>A0A1M5J249</accession>
<dbReference type="RefSeq" id="WP_073414674.1">
    <property type="nucleotide sequence ID" value="NZ_FQWC01000002.1"/>
</dbReference>
<organism evidence="1 2">
    <name type="scientific">Flavobacterium defluvii</name>
    <dbReference type="NCBI Taxonomy" id="370979"/>
    <lineage>
        <taxon>Bacteria</taxon>
        <taxon>Pseudomonadati</taxon>
        <taxon>Bacteroidota</taxon>
        <taxon>Flavobacteriia</taxon>
        <taxon>Flavobacteriales</taxon>
        <taxon>Flavobacteriaceae</taxon>
        <taxon>Flavobacterium</taxon>
    </lineage>
</organism>
<dbReference type="STRING" id="370979.SAMN05443663_102585"/>
<protein>
    <recommendedName>
        <fullName evidence="3">ParB-like nuclease domain-containing protein</fullName>
    </recommendedName>
</protein>
<dbReference type="OrthoDB" id="9769293at2"/>
<evidence type="ECO:0008006" key="3">
    <source>
        <dbReference type="Google" id="ProtNLM"/>
    </source>
</evidence>
<dbReference type="EMBL" id="FQWC01000002">
    <property type="protein sequence ID" value="SHG34602.1"/>
    <property type="molecule type" value="Genomic_DNA"/>
</dbReference>
<dbReference type="AlphaFoldDB" id="A0A1M5J249"/>
<proteinExistence type="predicted"/>
<evidence type="ECO:0000313" key="1">
    <source>
        <dbReference type="EMBL" id="SHG34602.1"/>
    </source>
</evidence>
<dbReference type="Proteomes" id="UP000184071">
    <property type="component" value="Unassembled WGS sequence"/>
</dbReference>
<keyword evidence="2" id="KW-1185">Reference proteome</keyword>
<reference evidence="2" key="1">
    <citation type="submission" date="2016-11" db="EMBL/GenBank/DDBJ databases">
        <authorList>
            <person name="Varghese N."/>
            <person name="Submissions S."/>
        </authorList>
    </citation>
    <scope>NUCLEOTIDE SEQUENCE [LARGE SCALE GENOMIC DNA]</scope>
    <source>
        <strain evidence="2">DSM 17963</strain>
    </source>
</reference>
<evidence type="ECO:0000313" key="2">
    <source>
        <dbReference type="Proteomes" id="UP000184071"/>
    </source>
</evidence>
<sequence>MNYETKLIKISNLKINSENPRFETVENQREAITSIIENQKEKLIRLGDDIIEHGLNPADLIIVTPDLNDKNTFIVLEGNRRITTLKILNNPNLVSATTMNGLLNRFKKLSDKFNENPIFNAQCVVFENEMEAMKWIRLKHTGENEGVGTVTWDAQQKARFEEKINGKSSYALQIIEHLKNDVSFDENLKSELAKMPSSNLQRLLTDPNVRKTIGLDIKSGKIVTSYSADEIRKPLTRIVRDLTNPEFTVKQIYYKEDRDKYIETFDNLDIPIKDNSIGEWEIDGKNYKKSISSSSTTIEEAPATKKVTNVPLSTNRKTLIPTSCIIKIKIQRVNKIYRELKSINVDEYENAVSVLFRVFIELSVDSFVESKSLDCTSNDKLALKVGKVVEYLTNNTNITSQQLSPVNTSLSNKNSYLSMVTFNQYVHNKHAIPSPKELKISWDGLEPFLVKLWETI</sequence>